<dbReference type="SUPFAM" id="SSF55729">
    <property type="entry name" value="Acyl-CoA N-acyltransferases (Nat)"/>
    <property type="match status" value="1"/>
</dbReference>
<dbReference type="RefSeq" id="WP_204368217.1">
    <property type="nucleotide sequence ID" value="NZ_JMSZ01000021.1"/>
</dbReference>
<keyword evidence="2" id="KW-0808">Transferase</keyword>
<proteinExistence type="predicted"/>
<dbReference type="InterPro" id="IPR016181">
    <property type="entry name" value="Acyl_CoA_acyltransferase"/>
</dbReference>
<comment type="caution">
    <text evidence="2">The sequence shown here is derived from an EMBL/GenBank/DDBJ whole genome shotgun (WGS) entry which is preliminary data.</text>
</comment>
<keyword evidence="3" id="KW-1185">Reference proteome</keyword>
<dbReference type="GO" id="GO:0016747">
    <property type="term" value="F:acyltransferase activity, transferring groups other than amino-acyl groups"/>
    <property type="evidence" value="ECO:0007669"/>
    <property type="project" value="InterPro"/>
</dbReference>
<evidence type="ECO:0000313" key="3">
    <source>
        <dbReference type="Proteomes" id="UP000027318"/>
    </source>
</evidence>
<dbReference type="Gene3D" id="3.40.630.30">
    <property type="match status" value="1"/>
</dbReference>
<evidence type="ECO:0000259" key="1">
    <source>
        <dbReference type="PROSITE" id="PS51186"/>
    </source>
</evidence>
<name>A0A063Y4G0_9GAMM</name>
<dbReference type="AlphaFoldDB" id="A0A063Y4G0"/>
<dbReference type="Proteomes" id="UP000027318">
    <property type="component" value="Unassembled WGS sequence"/>
</dbReference>
<protein>
    <submittedName>
        <fullName evidence="2">Histone acetyltransferase HPA2 and related acetyltransferase</fullName>
    </submittedName>
</protein>
<dbReference type="STRING" id="267850.ADINL_1642"/>
<dbReference type="EMBL" id="JMSZ01000021">
    <property type="protein sequence ID" value="KDE40005.1"/>
    <property type="molecule type" value="Genomic_DNA"/>
</dbReference>
<sequence length="171" mass="19088">MADGRMVNRITLCPMQPDDLPGVLGLQVAEAQLGYVAPIADILEQFPASAHRHLVKRDNRVIGFFMIDMEYSRVHPFAPRDDLGFRMFMIDQSVQGQGCGSAALKLLPAYLLSCYPDRKQVWLTVNCRNLAAYQCYLRNGFQDTGAQYLDGGFGPQHIMVMPFTSGGIDVR</sequence>
<reference evidence="2 3" key="1">
    <citation type="journal article" date="2005" name="Int. J. Syst. Evol. Microbiol.">
        <title>Nitrincola lacisaponensis gen. nov., sp. nov., a novel alkaliphilic bacterium isolated from an alkaline, saline lake.</title>
        <authorList>
            <person name="Dimitriu P.A."/>
            <person name="Shukla S.K."/>
            <person name="Conradt J."/>
            <person name="Marquez M.C."/>
            <person name="Ventosa A."/>
            <person name="Maglia A."/>
            <person name="Peyton B.M."/>
            <person name="Pinkart H.C."/>
            <person name="Mormile M.R."/>
        </authorList>
    </citation>
    <scope>NUCLEOTIDE SEQUENCE [LARGE SCALE GENOMIC DNA]</scope>
    <source>
        <strain evidence="2 3">4CA</strain>
    </source>
</reference>
<feature type="domain" description="N-acetyltransferase" evidence="1">
    <location>
        <begin position="10"/>
        <end position="164"/>
    </location>
</feature>
<dbReference type="InterPro" id="IPR000182">
    <property type="entry name" value="GNAT_dom"/>
</dbReference>
<accession>A0A063Y4G0</accession>
<evidence type="ECO:0000313" key="2">
    <source>
        <dbReference type="EMBL" id="KDE40005.1"/>
    </source>
</evidence>
<dbReference type="Pfam" id="PF00583">
    <property type="entry name" value="Acetyltransf_1"/>
    <property type="match status" value="1"/>
</dbReference>
<gene>
    <name evidence="2" type="ORF">ADINL_1642</name>
</gene>
<organism evidence="2 3">
    <name type="scientific">Nitrincola lacisaponensis</name>
    <dbReference type="NCBI Taxonomy" id="267850"/>
    <lineage>
        <taxon>Bacteria</taxon>
        <taxon>Pseudomonadati</taxon>
        <taxon>Pseudomonadota</taxon>
        <taxon>Gammaproteobacteria</taxon>
        <taxon>Oceanospirillales</taxon>
        <taxon>Oceanospirillaceae</taxon>
        <taxon>Nitrincola</taxon>
    </lineage>
</organism>
<dbReference type="PROSITE" id="PS51186">
    <property type="entry name" value="GNAT"/>
    <property type="match status" value="1"/>
</dbReference>